<keyword evidence="3" id="KW-1185">Reference proteome</keyword>
<reference evidence="2" key="1">
    <citation type="submission" date="2023-06" db="EMBL/GenBank/DDBJ databases">
        <title>Genomic analysis of the entomopathogenic nematode Steinernema hermaphroditum.</title>
        <authorList>
            <person name="Schwarz E.M."/>
            <person name="Heppert J.K."/>
            <person name="Baniya A."/>
            <person name="Schwartz H.T."/>
            <person name="Tan C.-H."/>
            <person name="Antoshechkin I."/>
            <person name="Sternberg P.W."/>
            <person name="Goodrich-Blair H."/>
            <person name="Dillman A.R."/>
        </authorList>
    </citation>
    <scope>NUCLEOTIDE SEQUENCE</scope>
    <source>
        <strain evidence="2">PS9179</strain>
        <tissue evidence="2">Whole animal</tissue>
    </source>
</reference>
<organism evidence="2 3">
    <name type="scientific">Steinernema hermaphroditum</name>
    <dbReference type="NCBI Taxonomy" id="289476"/>
    <lineage>
        <taxon>Eukaryota</taxon>
        <taxon>Metazoa</taxon>
        <taxon>Ecdysozoa</taxon>
        <taxon>Nematoda</taxon>
        <taxon>Chromadorea</taxon>
        <taxon>Rhabditida</taxon>
        <taxon>Tylenchina</taxon>
        <taxon>Panagrolaimomorpha</taxon>
        <taxon>Strongyloidoidea</taxon>
        <taxon>Steinernematidae</taxon>
        <taxon>Steinernema</taxon>
    </lineage>
</organism>
<keyword evidence="1" id="KW-0732">Signal</keyword>
<proteinExistence type="predicted"/>
<protein>
    <submittedName>
        <fullName evidence="2">Uncharacterized protein</fullName>
    </submittedName>
</protein>
<feature type="chain" id="PRO_5041350687" evidence="1">
    <location>
        <begin position="19"/>
        <end position="116"/>
    </location>
</feature>
<feature type="signal peptide" evidence="1">
    <location>
        <begin position="1"/>
        <end position="18"/>
    </location>
</feature>
<evidence type="ECO:0000256" key="1">
    <source>
        <dbReference type="SAM" id="SignalP"/>
    </source>
</evidence>
<gene>
    <name evidence="2" type="ORF">QR680_001028</name>
</gene>
<evidence type="ECO:0000313" key="3">
    <source>
        <dbReference type="Proteomes" id="UP001175271"/>
    </source>
</evidence>
<comment type="caution">
    <text evidence="2">The sequence shown here is derived from an EMBL/GenBank/DDBJ whole genome shotgun (WGS) entry which is preliminary data.</text>
</comment>
<dbReference type="EMBL" id="JAUCMV010000005">
    <property type="protein sequence ID" value="KAK0394954.1"/>
    <property type="molecule type" value="Genomic_DNA"/>
</dbReference>
<accession>A0AA39LFC2</accession>
<dbReference type="Proteomes" id="UP001175271">
    <property type="component" value="Unassembled WGS sequence"/>
</dbReference>
<dbReference type="AlphaFoldDB" id="A0AA39LFC2"/>
<sequence>MVRLLFGIITLLCAAVLGSRSADTRNLDNIPSYHYKPFKGPAHYYGAHQGNIRSGKVPDSSELPLPEMRAGTLAPHVCGFNPYTRECMDPENLCPGRCMNFRYTYNVLYDCRCLAI</sequence>
<name>A0AA39LFC2_9BILA</name>
<evidence type="ECO:0000313" key="2">
    <source>
        <dbReference type="EMBL" id="KAK0394954.1"/>
    </source>
</evidence>